<evidence type="ECO:0000313" key="3">
    <source>
        <dbReference type="Proteomes" id="UP001375382"/>
    </source>
</evidence>
<feature type="domain" description="Polymerase/histidinol phosphatase N-terminal" evidence="1">
    <location>
        <begin position="11"/>
        <end position="91"/>
    </location>
</feature>
<dbReference type="SMART" id="SM00481">
    <property type="entry name" value="POLIIIAc"/>
    <property type="match status" value="1"/>
</dbReference>
<protein>
    <recommendedName>
        <fullName evidence="1">Polymerase/histidinol phosphatase N-terminal domain-containing protein</fullName>
    </recommendedName>
</protein>
<dbReference type="SUPFAM" id="SSF52540">
    <property type="entry name" value="P-loop containing nucleoside triphosphate hydrolases"/>
    <property type="match status" value="1"/>
</dbReference>
<dbReference type="PANTHER" id="PTHR42924:SF3">
    <property type="entry name" value="POLYMERASE_HISTIDINOL PHOSPHATASE N-TERMINAL DOMAIN-CONTAINING PROTEIN"/>
    <property type="match status" value="1"/>
</dbReference>
<dbReference type="PANTHER" id="PTHR42924">
    <property type="entry name" value="EXONUCLEASE"/>
    <property type="match status" value="1"/>
</dbReference>
<dbReference type="EMBL" id="JALAAR010000022">
    <property type="protein sequence ID" value="MEH8019228.1"/>
    <property type="molecule type" value="Genomic_DNA"/>
</dbReference>
<dbReference type="Gene3D" id="3.40.50.300">
    <property type="entry name" value="P-loop containing nucleotide triphosphate hydrolases"/>
    <property type="match status" value="1"/>
</dbReference>
<dbReference type="Proteomes" id="UP001375382">
    <property type="component" value="Unassembled WGS sequence"/>
</dbReference>
<evidence type="ECO:0000259" key="1">
    <source>
        <dbReference type="SMART" id="SM00481"/>
    </source>
</evidence>
<accession>A0ABU8CBJ4</accession>
<dbReference type="RefSeq" id="WP_335737626.1">
    <property type="nucleotide sequence ID" value="NZ_JALAAR010000022.1"/>
</dbReference>
<dbReference type="Pfam" id="PF13476">
    <property type="entry name" value="AAA_23"/>
    <property type="match status" value="1"/>
</dbReference>
<gene>
    <name evidence="2" type="ORF">MN202_18475</name>
</gene>
<name>A0ABU8CBJ4_9GAMM</name>
<comment type="caution">
    <text evidence="2">The sequence shown here is derived from an EMBL/GenBank/DDBJ whole genome shotgun (WGS) entry which is preliminary data.</text>
</comment>
<dbReference type="InterPro" id="IPR003141">
    <property type="entry name" value="Pol/His_phosphatase_N"/>
</dbReference>
<keyword evidence="3" id="KW-1185">Reference proteome</keyword>
<organism evidence="2 3">
    <name type="scientific">Rheinheimera muenzenbergensis</name>
    <dbReference type="NCBI Taxonomy" id="1193628"/>
    <lineage>
        <taxon>Bacteria</taxon>
        <taxon>Pseudomonadati</taxon>
        <taxon>Pseudomonadota</taxon>
        <taxon>Gammaproteobacteria</taxon>
        <taxon>Chromatiales</taxon>
        <taxon>Chromatiaceae</taxon>
        <taxon>Rheinheimera</taxon>
    </lineage>
</organism>
<dbReference type="InterPro" id="IPR038729">
    <property type="entry name" value="Rad50/SbcC_AAA"/>
</dbReference>
<dbReference type="Pfam" id="PF13263">
    <property type="entry name" value="PHP_C"/>
    <property type="match status" value="1"/>
</dbReference>
<proteinExistence type="predicted"/>
<dbReference type="InterPro" id="IPR016195">
    <property type="entry name" value="Pol/histidinol_Pase-like"/>
</dbReference>
<reference evidence="2 3" key="1">
    <citation type="journal article" date="2023" name="Ecotoxicol. Environ. Saf.">
        <title>Mercury remediation potential of mercury-resistant strain Rheinheimera metallidurans sp. nov. isolated from a municipal waste dumping site.</title>
        <authorList>
            <person name="Yadav V."/>
            <person name="Manjhi A."/>
            <person name="Vadakedath N."/>
        </authorList>
    </citation>
    <scope>NUCLEOTIDE SEQUENCE [LARGE SCALE GENOMIC DNA]</scope>
    <source>
        <strain evidence="2 3">E-49</strain>
    </source>
</reference>
<sequence length="386" mass="42501">MSFVGARWWKFDFHTHTPASFDYGKSDSSLKASKTAKAWLLDYIAKGIECVAVTDHNSGDWIDRLKDAAVNLRAEGYSIFVFPGVEITANSNIHVLGVFDPRATSADISAVIGASKFRGTKGDSDSVAEESAENVIREIISAGGVAIPAHIDMKAGLCQQHSSHTIGQVCRHASAVEIIFPDQERIDAPLSRYTNLNIDLPSIIGSDAHHPNDIGRAYTWVKMSTPSIEGLKLALVDGSSSIIRSDNETTDPNSSSNTLLRSVTVENAKYAGRSAPLKVEFNPWLNSIIGGRGSGKSSILEFIRLGMDRARDFDLLDRDNEIRRSFESFTKISASRDSDGVMLVNTRINCVYTRDEIHYLLTWTKENNRVSISRYDGQQWIPEEGG</sequence>
<dbReference type="InterPro" id="IPR052018">
    <property type="entry name" value="PHP_domain"/>
</dbReference>
<dbReference type="InterPro" id="IPR027417">
    <property type="entry name" value="P-loop_NTPase"/>
</dbReference>
<evidence type="ECO:0000313" key="2">
    <source>
        <dbReference type="EMBL" id="MEH8019228.1"/>
    </source>
</evidence>
<dbReference type="Gene3D" id="3.20.20.140">
    <property type="entry name" value="Metal-dependent hydrolases"/>
    <property type="match status" value="1"/>
</dbReference>
<dbReference type="SUPFAM" id="SSF89550">
    <property type="entry name" value="PHP domain-like"/>
    <property type="match status" value="1"/>
</dbReference>